<evidence type="ECO:0000313" key="3">
    <source>
        <dbReference type="Proteomes" id="UP001623852"/>
    </source>
</evidence>
<name>A0ABZ2UHA1_9FLAO</name>
<sequence length="141" mass="16923">MTYDRIDWHSGNNFPKELPFENGGIHIGMFLTWIIDNDLIGLLHLENSKESIKKVKNREMTGTKFLIKECDSKFWSEDLNEEGNKFTNSYYANENDYGQYIDDYSEVFNHYKTLYHVDDNWENYNKIEPIITKRYSAWKNK</sequence>
<dbReference type="Pfam" id="PF25191">
    <property type="entry name" value="DUF7832"/>
    <property type="match status" value="1"/>
</dbReference>
<gene>
    <name evidence="2" type="ORF">AABD74_04700</name>
</gene>
<dbReference type="RefSeq" id="WP_406844822.1">
    <property type="nucleotide sequence ID" value="NZ_CP150845.1"/>
</dbReference>
<reference evidence="2 3" key="1">
    <citation type="submission" date="2024-03" db="EMBL/GenBank/DDBJ databases">
        <title>Flavobacterium soyae.</title>
        <authorList>
            <person name="Zheng W."/>
        </authorList>
    </citation>
    <scope>NUCLEOTIDE SEQUENCE [LARGE SCALE GENOMIC DNA]</scope>
    <source>
        <strain evidence="2 3">55</strain>
    </source>
</reference>
<feature type="domain" description="DUF7832" evidence="1">
    <location>
        <begin position="3"/>
        <end position="117"/>
    </location>
</feature>
<dbReference type="Proteomes" id="UP001623852">
    <property type="component" value="Chromosome"/>
</dbReference>
<proteinExistence type="predicted"/>
<evidence type="ECO:0000259" key="1">
    <source>
        <dbReference type="Pfam" id="PF25191"/>
    </source>
</evidence>
<organism evidence="2 3">
    <name type="scientific">Flavobacterium soyae</name>
    <dbReference type="NCBI Taxonomy" id="2903098"/>
    <lineage>
        <taxon>Bacteria</taxon>
        <taxon>Pseudomonadati</taxon>
        <taxon>Bacteroidota</taxon>
        <taxon>Flavobacteriia</taxon>
        <taxon>Flavobacteriales</taxon>
        <taxon>Flavobacteriaceae</taxon>
        <taxon>Flavobacterium</taxon>
    </lineage>
</organism>
<keyword evidence="3" id="KW-1185">Reference proteome</keyword>
<dbReference type="EMBL" id="CP150845">
    <property type="protein sequence ID" value="WYZ20762.1"/>
    <property type="molecule type" value="Genomic_DNA"/>
</dbReference>
<protein>
    <recommendedName>
        <fullName evidence="1">DUF7832 domain-containing protein</fullName>
    </recommendedName>
</protein>
<evidence type="ECO:0000313" key="2">
    <source>
        <dbReference type="EMBL" id="WYZ20762.1"/>
    </source>
</evidence>
<dbReference type="InterPro" id="IPR057154">
    <property type="entry name" value="DUF7832"/>
</dbReference>
<accession>A0ABZ2UHA1</accession>